<proteinExistence type="predicted"/>
<reference evidence="2 3" key="1">
    <citation type="submission" date="2023-02" db="EMBL/GenBank/DDBJ databases">
        <title>Genome sequence of Sphingomonas naphthae.</title>
        <authorList>
            <person name="Kim S."/>
            <person name="Heo J."/>
            <person name="Kwon S.-W."/>
        </authorList>
    </citation>
    <scope>NUCLEOTIDE SEQUENCE [LARGE SCALE GENOMIC DNA]</scope>
    <source>
        <strain evidence="2 3">KACC 18716</strain>
    </source>
</reference>
<dbReference type="SMART" id="SM00905">
    <property type="entry name" value="FolB"/>
    <property type="match status" value="1"/>
</dbReference>
<name>A0ABY7THD2_9SPHN</name>
<protein>
    <submittedName>
        <fullName evidence="2">Dihydroneopterin aldolase</fullName>
        <ecNumber evidence="2">4.1.2.25</ecNumber>
    </submittedName>
</protein>
<accession>A0ABY7THD2</accession>
<dbReference type="Proteomes" id="UP001220395">
    <property type="component" value="Chromosome"/>
</dbReference>
<dbReference type="NCBIfam" id="TIGR00526">
    <property type="entry name" value="folB_dom"/>
    <property type="match status" value="1"/>
</dbReference>
<gene>
    <name evidence="2" type="ORF">PQ455_13050</name>
</gene>
<evidence type="ECO:0000259" key="1">
    <source>
        <dbReference type="SMART" id="SM00905"/>
    </source>
</evidence>
<sequence>MSATATLPIDDFAAAPLALPDSDPRDLLRLEVSDVKVDVLTGVYSEETHLPQPLLISVTADMIAPDRFTPDTPLAASKNYMDLRFAIDGALPTGQHFVLIEAVADHIADTLFLQDARIVRVEVKVVKLAISHGGERIGMTLSRHRPQSGR</sequence>
<dbReference type="InterPro" id="IPR043133">
    <property type="entry name" value="GTP-CH-I_C/QueF"/>
</dbReference>
<dbReference type="InterPro" id="IPR006157">
    <property type="entry name" value="FolB_dom"/>
</dbReference>
<dbReference type="EC" id="4.1.2.25" evidence="2"/>
<dbReference type="GO" id="GO:0004150">
    <property type="term" value="F:dihydroneopterin aldolase activity"/>
    <property type="evidence" value="ECO:0007669"/>
    <property type="project" value="UniProtKB-EC"/>
</dbReference>
<dbReference type="SUPFAM" id="SSF55620">
    <property type="entry name" value="Tetrahydrobiopterin biosynthesis enzymes-like"/>
    <property type="match status" value="1"/>
</dbReference>
<feature type="domain" description="Dihydroneopterin aldolase/epimerase" evidence="1">
    <location>
        <begin position="30"/>
        <end position="143"/>
    </location>
</feature>
<dbReference type="RefSeq" id="WP_273686526.1">
    <property type="nucleotide sequence ID" value="NZ_CP117411.1"/>
</dbReference>
<dbReference type="EMBL" id="CP117411">
    <property type="protein sequence ID" value="WCT72560.1"/>
    <property type="molecule type" value="Genomic_DNA"/>
</dbReference>
<organism evidence="2 3">
    <name type="scientific">Sphingomonas naphthae</name>
    <dbReference type="NCBI Taxonomy" id="1813468"/>
    <lineage>
        <taxon>Bacteria</taxon>
        <taxon>Pseudomonadati</taxon>
        <taxon>Pseudomonadota</taxon>
        <taxon>Alphaproteobacteria</taxon>
        <taxon>Sphingomonadales</taxon>
        <taxon>Sphingomonadaceae</taxon>
        <taxon>Sphingomonas</taxon>
    </lineage>
</organism>
<keyword evidence="2" id="KW-0456">Lyase</keyword>
<dbReference type="Pfam" id="PF02152">
    <property type="entry name" value="FolB"/>
    <property type="match status" value="1"/>
</dbReference>
<dbReference type="Gene3D" id="3.30.1130.10">
    <property type="match status" value="1"/>
</dbReference>
<evidence type="ECO:0000313" key="3">
    <source>
        <dbReference type="Proteomes" id="UP001220395"/>
    </source>
</evidence>
<evidence type="ECO:0000313" key="2">
    <source>
        <dbReference type="EMBL" id="WCT72560.1"/>
    </source>
</evidence>
<keyword evidence="3" id="KW-1185">Reference proteome</keyword>